<dbReference type="GO" id="GO:0071555">
    <property type="term" value="P:cell wall organization"/>
    <property type="evidence" value="ECO:0007669"/>
    <property type="project" value="InterPro"/>
</dbReference>
<reference evidence="2" key="1">
    <citation type="submission" date="2022-01" db="EMBL/GenBank/DDBJ databases">
        <authorList>
            <person name="Lagorce A."/>
        </authorList>
    </citation>
    <scope>NUCLEOTIDE SEQUENCE</scope>
    <source>
        <strain evidence="2">Th15_F1_A12</strain>
    </source>
</reference>
<sequence length="227" mass="25163">MARITTLLFSLLFSSVLFAYEVSPIYLELDDVGRGSQGLYKVTNVEEEPILLEVSVYQADFSSGEEILTPSEEDFLVLPPQAKIDGQKSQTFRVRHMPKGNISQTVTYRIIFTQIELENQVEDETDDSSISMLLEFATLAFVSPASSKSIPKASIQNNQVALTNDGKRVLNMNGMEFNFSGGKSNETIDWEVLSNKSSAYLMPGSTVKYALPSKLGQPKKVTVKTLD</sequence>
<dbReference type="RefSeq" id="WP_038865930.1">
    <property type="nucleotide sequence ID" value="NZ_BBKZ01000022.1"/>
</dbReference>
<reference evidence="3 5" key="2">
    <citation type="submission" date="2024-10" db="EMBL/GenBank/DDBJ databases">
        <authorList>
            <person name="Yibar A."/>
            <person name="Saticioglu I.B."/>
            <person name="Duman M."/>
            <person name="Ajmi N."/>
            <person name="Gurler F."/>
            <person name="Ay H."/>
            <person name="Onuk E."/>
            <person name="Guler S."/>
            <person name="Romalde J.L."/>
        </authorList>
    </citation>
    <scope>NUCLEOTIDE SEQUENCE [LARGE SCALE GENOMIC DNA]</scope>
    <source>
        <strain evidence="3 5">1-TCBS-A</strain>
    </source>
</reference>
<dbReference type="InterPro" id="IPR013783">
    <property type="entry name" value="Ig-like_fold"/>
</dbReference>
<dbReference type="PANTHER" id="PTHR30251:SF4">
    <property type="entry name" value="SLR1668 PROTEIN"/>
    <property type="match status" value="1"/>
</dbReference>
<evidence type="ECO:0000313" key="3">
    <source>
        <dbReference type="EMBL" id="MFH0270227.1"/>
    </source>
</evidence>
<feature type="domain" description="Pili assembly chaperone N-terminal" evidence="1">
    <location>
        <begin position="40"/>
        <end position="145"/>
    </location>
</feature>
<dbReference type="EMBL" id="CAKMUD010000083">
    <property type="protein sequence ID" value="CAH1595372.1"/>
    <property type="molecule type" value="Genomic_DNA"/>
</dbReference>
<dbReference type="InterPro" id="IPR050643">
    <property type="entry name" value="Periplasmic_pilus_chap"/>
</dbReference>
<dbReference type="PANTHER" id="PTHR30251">
    <property type="entry name" value="PILUS ASSEMBLY CHAPERONE"/>
    <property type="match status" value="1"/>
</dbReference>
<evidence type="ECO:0000313" key="2">
    <source>
        <dbReference type="EMBL" id="CAH1595372.1"/>
    </source>
</evidence>
<dbReference type="Pfam" id="PF00345">
    <property type="entry name" value="PapD_N"/>
    <property type="match status" value="1"/>
</dbReference>
<dbReference type="EMBL" id="JBIHSE010000001">
    <property type="protein sequence ID" value="MFH0270227.1"/>
    <property type="molecule type" value="Genomic_DNA"/>
</dbReference>
<evidence type="ECO:0000313" key="5">
    <source>
        <dbReference type="Proteomes" id="UP001607221"/>
    </source>
</evidence>
<dbReference type="Proteomes" id="UP001607221">
    <property type="component" value="Unassembled WGS sequence"/>
</dbReference>
<proteinExistence type="predicted"/>
<name>A0AAU9QPI0_9VIBR</name>
<dbReference type="InterPro" id="IPR008962">
    <property type="entry name" value="PapD-like_sf"/>
</dbReference>
<evidence type="ECO:0000313" key="4">
    <source>
        <dbReference type="Proteomes" id="UP001295462"/>
    </source>
</evidence>
<organism evidence="2 4">
    <name type="scientific">Vibrio jasicida</name>
    <dbReference type="NCBI Taxonomy" id="766224"/>
    <lineage>
        <taxon>Bacteria</taxon>
        <taxon>Pseudomonadati</taxon>
        <taxon>Pseudomonadota</taxon>
        <taxon>Gammaproteobacteria</taxon>
        <taxon>Vibrionales</taxon>
        <taxon>Vibrionaceae</taxon>
        <taxon>Vibrio</taxon>
    </lineage>
</organism>
<keyword evidence="5" id="KW-1185">Reference proteome</keyword>
<dbReference type="GO" id="GO:0030288">
    <property type="term" value="C:outer membrane-bounded periplasmic space"/>
    <property type="evidence" value="ECO:0007669"/>
    <property type="project" value="InterPro"/>
</dbReference>
<gene>
    <name evidence="3" type="ORF">ACGRHZ_02660</name>
    <name evidence="2" type="ORF">THF1A12_30106</name>
</gene>
<evidence type="ECO:0000259" key="1">
    <source>
        <dbReference type="Pfam" id="PF00345"/>
    </source>
</evidence>
<dbReference type="AlphaFoldDB" id="A0AAU9QPI0"/>
<protein>
    <submittedName>
        <fullName evidence="3">Molecular chaperone</fullName>
    </submittedName>
    <submittedName>
        <fullName evidence="2">Pilus assembly protein PapD</fullName>
    </submittedName>
</protein>
<dbReference type="Proteomes" id="UP001295462">
    <property type="component" value="Unassembled WGS sequence"/>
</dbReference>
<dbReference type="GeneID" id="48230164"/>
<dbReference type="InterPro" id="IPR016147">
    <property type="entry name" value="Pili_assmbl_chaperone_N"/>
</dbReference>
<dbReference type="SUPFAM" id="SSF49354">
    <property type="entry name" value="PapD-like"/>
    <property type="match status" value="1"/>
</dbReference>
<comment type="caution">
    <text evidence="2">The sequence shown here is derived from an EMBL/GenBank/DDBJ whole genome shotgun (WGS) entry which is preliminary data.</text>
</comment>
<dbReference type="Gene3D" id="2.60.40.10">
    <property type="entry name" value="Immunoglobulins"/>
    <property type="match status" value="1"/>
</dbReference>
<accession>A0AAU9QPI0</accession>